<keyword evidence="2" id="KW-1185">Reference proteome</keyword>
<evidence type="ECO:0000313" key="2">
    <source>
        <dbReference type="Proteomes" id="UP001159364"/>
    </source>
</evidence>
<dbReference type="Proteomes" id="UP001159364">
    <property type="component" value="Linkage Group LG09"/>
</dbReference>
<name>A0AAV8STH4_9ROSI</name>
<dbReference type="AlphaFoldDB" id="A0AAV8STH4"/>
<accession>A0AAV8STH4</accession>
<comment type="caution">
    <text evidence="1">The sequence shown here is derived from an EMBL/GenBank/DDBJ whole genome shotgun (WGS) entry which is preliminary data.</text>
</comment>
<sequence length="90" mass="10820">MMDWWHRLVFPVRRFWIAFSSRVKPRRNGGGGLLKLHNDVQNCGYEDVQIMWELLKRSELEPITKRKERPFWRVLVWSKPNSPSCSVHQA</sequence>
<dbReference type="EMBL" id="JAIWQS010000009">
    <property type="protein sequence ID" value="KAJ8755533.1"/>
    <property type="molecule type" value="Genomic_DNA"/>
</dbReference>
<proteinExistence type="predicted"/>
<dbReference type="PANTHER" id="PTHR33181:SF19">
    <property type="entry name" value="OS04G0658200 PROTEIN"/>
    <property type="match status" value="1"/>
</dbReference>
<reference evidence="1 2" key="1">
    <citation type="submission" date="2021-09" db="EMBL/GenBank/DDBJ databases">
        <title>Genomic insights and catalytic innovation underlie evolution of tropane alkaloids biosynthesis.</title>
        <authorList>
            <person name="Wang Y.-J."/>
            <person name="Tian T."/>
            <person name="Huang J.-P."/>
            <person name="Huang S.-X."/>
        </authorList>
    </citation>
    <scope>NUCLEOTIDE SEQUENCE [LARGE SCALE GENOMIC DNA]</scope>
    <source>
        <strain evidence="1">KIB-2018</strain>
        <tissue evidence="1">Leaf</tissue>
    </source>
</reference>
<dbReference type="PANTHER" id="PTHR33181">
    <property type="entry name" value="OS01G0778500 PROTEIN"/>
    <property type="match status" value="1"/>
</dbReference>
<evidence type="ECO:0000313" key="1">
    <source>
        <dbReference type="EMBL" id="KAJ8755533.1"/>
    </source>
</evidence>
<gene>
    <name evidence="1" type="ORF">K2173_019331</name>
</gene>
<organism evidence="1 2">
    <name type="scientific">Erythroxylum novogranatense</name>
    <dbReference type="NCBI Taxonomy" id="1862640"/>
    <lineage>
        <taxon>Eukaryota</taxon>
        <taxon>Viridiplantae</taxon>
        <taxon>Streptophyta</taxon>
        <taxon>Embryophyta</taxon>
        <taxon>Tracheophyta</taxon>
        <taxon>Spermatophyta</taxon>
        <taxon>Magnoliopsida</taxon>
        <taxon>eudicotyledons</taxon>
        <taxon>Gunneridae</taxon>
        <taxon>Pentapetalae</taxon>
        <taxon>rosids</taxon>
        <taxon>fabids</taxon>
        <taxon>Malpighiales</taxon>
        <taxon>Erythroxylaceae</taxon>
        <taxon>Erythroxylum</taxon>
    </lineage>
</organism>
<protein>
    <submittedName>
        <fullName evidence="1">Uncharacterized protein</fullName>
    </submittedName>
</protein>